<dbReference type="EMBL" id="MHMR01000006">
    <property type="protein sequence ID" value="OGZ31323.1"/>
    <property type="molecule type" value="Genomic_DNA"/>
</dbReference>
<keyword evidence="2" id="KW-0328">Glycosyltransferase</keyword>
<dbReference type="GO" id="GO:0009247">
    <property type="term" value="P:glycolipid biosynthetic process"/>
    <property type="evidence" value="ECO:0007669"/>
    <property type="project" value="TreeGrafter"/>
</dbReference>
<evidence type="ECO:0000256" key="3">
    <source>
        <dbReference type="ARBA" id="ARBA00022679"/>
    </source>
</evidence>
<dbReference type="PANTHER" id="PTHR43398">
    <property type="entry name" value="DOLICHOL-PHOSPHATE MANNOSYLTRANSFERASE SUBUNIT 1"/>
    <property type="match status" value="1"/>
</dbReference>
<dbReference type="Pfam" id="PF00535">
    <property type="entry name" value="Glycos_transf_2"/>
    <property type="match status" value="1"/>
</dbReference>
<evidence type="ECO:0000256" key="2">
    <source>
        <dbReference type="ARBA" id="ARBA00022676"/>
    </source>
</evidence>
<accession>A0A1G2EZZ6</accession>
<dbReference type="PANTHER" id="PTHR43398:SF1">
    <property type="entry name" value="DOLICHOL-PHOSPHATE MANNOSYLTRANSFERASE SUBUNIT 1"/>
    <property type="match status" value="1"/>
</dbReference>
<sequence>MTRVFIVTPTYNERGNLEELIKRTAEAVPDFKMIVIDDNSPDGTGELAKKLAQTYPIKVLCRKEKAGLGTAYAYAFKKILAGEFDDWGQPGLIVQMDADLSHDPLVIPRMIKETQNHDLVLGSRYIPGGQIVNWNTARRLLSRFGNIYARAVLGLPYRDLTGGFKCFKRHVLENIDLDSLSSVGYNFQIETTHKAHLAGHKINEIPITFTERKEGKSKINLPIILESFWRVLLLRFQK</sequence>
<dbReference type="SUPFAM" id="SSF53448">
    <property type="entry name" value="Nucleotide-diphospho-sugar transferases"/>
    <property type="match status" value="1"/>
</dbReference>
<name>A0A1G2EZZ6_9BACT</name>
<dbReference type="InterPro" id="IPR001173">
    <property type="entry name" value="Glyco_trans_2-like"/>
</dbReference>
<gene>
    <name evidence="5" type="ORF">A3J00_03000</name>
</gene>
<dbReference type="InterPro" id="IPR039528">
    <property type="entry name" value="DPM1-like"/>
</dbReference>
<evidence type="ECO:0000256" key="1">
    <source>
        <dbReference type="ARBA" id="ARBA00006739"/>
    </source>
</evidence>
<dbReference type="GO" id="GO:0004582">
    <property type="term" value="F:dolichyl-phosphate beta-D-mannosyltransferase activity"/>
    <property type="evidence" value="ECO:0007669"/>
    <property type="project" value="InterPro"/>
</dbReference>
<dbReference type="Gene3D" id="3.90.550.10">
    <property type="entry name" value="Spore Coat Polysaccharide Biosynthesis Protein SpsA, Chain A"/>
    <property type="match status" value="1"/>
</dbReference>
<protein>
    <recommendedName>
        <fullName evidence="4">Glycosyltransferase 2-like domain-containing protein</fullName>
    </recommendedName>
</protein>
<comment type="caution">
    <text evidence="5">The sequence shown here is derived from an EMBL/GenBank/DDBJ whole genome shotgun (WGS) entry which is preliminary data.</text>
</comment>
<proteinExistence type="inferred from homology"/>
<comment type="similarity">
    <text evidence="1">Belongs to the glycosyltransferase 2 family.</text>
</comment>
<evidence type="ECO:0000259" key="4">
    <source>
        <dbReference type="Pfam" id="PF00535"/>
    </source>
</evidence>
<dbReference type="InterPro" id="IPR029044">
    <property type="entry name" value="Nucleotide-diphossugar_trans"/>
</dbReference>
<keyword evidence="3" id="KW-0808">Transferase</keyword>
<dbReference type="FunFam" id="3.90.550.10:FF:000122">
    <property type="entry name" value="Dolichol-phosphate mannosyltransferase subunit 1"/>
    <property type="match status" value="1"/>
</dbReference>
<organism evidence="5 6">
    <name type="scientific">Candidatus Niyogibacteria bacterium RIFCSPLOWO2_02_FULL_45_13</name>
    <dbReference type="NCBI Taxonomy" id="1801725"/>
    <lineage>
        <taxon>Bacteria</taxon>
        <taxon>Candidatus Niyogiibacteriota</taxon>
    </lineage>
</organism>
<dbReference type="CDD" id="cd06442">
    <property type="entry name" value="DPM1_like"/>
    <property type="match status" value="1"/>
</dbReference>
<dbReference type="AlphaFoldDB" id="A0A1G2EZZ6"/>
<dbReference type="GO" id="GO:0016020">
    <property type="term" value="C:membrane"/>
    <property type="evidence" value="ECO:0007669"/>
    <property type="project" value="GOC"/>
</dbReference>
<dbReference type="Proteomes" id="UP000178428">
    <property type="component" value="Unassembled WGS sequence"/>
</dbReference>
<evidence type="ECO:0000313" key="6">
    <source>
        <dbReference type="Proteomes" id="UP000178428"/>
    </source>
</evidence>
<feature type="domain" description="Glycosyltransferase 2-like" evidence="4">
    <location>
        <begin position="6"/>
        <end position="175"/>
    </location>
</feature>
<reference evidence="5 6" key="1">
    <citation type="journal article" date="2016" name="Nat. Commun.">
        <title>Thousands of microbial genomes shed light on interconnected biogeochemical processes in an aquifer system.</title>
        <authorList>
            <person name="Anantharaman K."/>
            <person name="Brown C.T."/>
            <person name="Hug L.A."/>
            <person name="Sharon I."/>
            <person name="Castelle C.J."/>
            <person name="Probst A.J."/>
            <person name="Thomas B.C."/>
            <person name="Singh A."/>
            <person name="Wilkins M.J."/>
            <person name="Karaoz U."/>
            <person name="Brodie E.L."/>
            <person name="Williams K.H."/>
            <person name="Hubbard S.S."/>
            <person name="Banfield J.F."/>
        </authorList>
    </citation>
    <scope>NUCLEOTIDE SEQUENCE [LARGE SCALE GENOMIC DNA]</scope>
</reference>
<evidence type="ECO:0000313" key="5">
    <source>
        <dbReference type="EMBL" id="OGZ31323.1"/>
    </source>
</evidence>
<dbReference type="STRING" id="1801725.A3J00_03000"/>